<proteinExistence type="predicted"/>
<sequence length="216" mass="25295">MKEIFEDIEFQLGEFGLHSQLSEEKKSTLPKILKEIHKYNVFGSDLLAVPAELIISGDDQEYERPFSFLDLDEGFVNFENEFRSEVPIDFIPMGYLYGASEIVLYNNLNNSIHIFHVSDIVDQDRMKYKLDNPTCTFKDFISQIRLQTVTCLLHPKDYSKATLIELRKNKIYLDYEFLASKSEDIWEVYLDKCRSQIADGMEIHYAPQNVIQKLQQ</sequence>
<organism evidence="1 2">
    <name type="scientific">Aquimarina algicola</name>
    <dbReference type="NCBI Taxonomy" id="2589995"/>
    <lineage>
        <taxon>Bacteria</taxon>
        <taxon>Pseudomonadati</taxon>
        <taxon>Bacteroidota</taxon>
        <taxon>Flavobacteriia</taxon>
        <taxon>Flavobacteriales</taxon>
        <taxon>Flavobacteriaceae</taxon>
        <taxon>Aquimarina</taxon>
    </lineage>
</organism>
<evidence type="ECO:0000313" key="2">
    <source>
        <dbReference type="Proteomes" id="UP000315540"/>
    </source>
</evidence>
<evidence type="ECO:0000313" key="1">
    <source>
        <dbReference type="EMBL" id="TPN81370.1"/>
    </source>
</evidence>
<dbReference type="Proteomes" id="UP000315540">
    <property type="component" value="Unassembled WGS sequence"/>
</dbReference>
<keyword evidence="2" id="KW-1185">Reference proteome</keyword>
<name>A0A504J3V2_9FLAO</name>
<protein>
    <submittedName>
        <fullName evidence="1">Uncharacterized protein</fullName>
    </submittedName>
</protein>
<comment type="caution">
    <text evidence="1">The sequence shown here is derived from an EMBL/GenBank/DDBJ whole genome shotgun (WGS) entry which is preliminary data.</text>
</comment>
<gene>
    <name evidence="1" type="ORF">FHK87_25630</name>
</gene>
<dbReference type="EMBL" id="VFWZ01000011">
    <property type="protein sequence ID" value="TPN81370.1"/>
    <property type="molecule type" value="Genomic_DNA"/>
</dbReference>
<dbReference type="AlphaFoldDB" id="A0A504J3V2"/>
<dbReference type="OrthoDB" id="1340307at2"/>
<dbReference type="RefSeq" id="WP_140597738.1">
    <property type="nucleotide sequence ID" value="NZ_VFWZ01000011.1"/>
</dbReference>
<reference evidence="1 2" key="1">
    <citation type="submission" date="2019-06" db="EMBL/GenBank/DDBJ databases">
        <authorList>
            <person name="Meng X."/>
        </authorList>
    </citation>
    <scope>NUCLEOTIDE SEQUENCE [LARGE SCALE GENOMIC DNA]</scope>
    <source>
        <strain evidence="1 2">M625</strain>
    </source>
</reference>
<accession>A0A504J3V2</accession>